<evidence type="ECO:0000256" key="3">
    <source>
        <dbReference type="ARBA" id="ARBA00022827"/>
    </source>
</evidence>
<dbReference type="Gene3D" id="3.50.50.60">
    <property type="entry name" value="FAD/NAD(P)-binding domain"/>
    <property type="match status" value="2"/>
</dbReference>
<reference evidence="6" key="1">
    <citation type="submission" date="2021-06" db="EMBL/GenBank/DDBJ databases">
        <title>Comparative genomics, transcriptomics and evolutionary studies reveal genomic signatures of adaptation to plant cell wall in hemibiotrophic fungi.</title>
        <authorList>
            <consortium name="DOE Joint Genome Institute"/>
            <person name="Baroncelli R."/>
            <person name="Diaz J.F."/>
            <person name="Benocci T."/>
            <person name="Peng M."/>
            <person name="Battaglia E."/>
            <person name="Haridas S."/>
            <person name="Andreopoulos W."/>
            <person name="Labutti K."/>
            <person name="Pangilinan J."/>
            <person name="Floch G.L."/>
            <person name="Makela M.R."/>
            <person name="Henrissat B."/>
            <person name="Grigoriev I.V."/>
            <person name="Crouch J.A."/>
            <person name="De Vries R.P."/>
            <person name="Sukno S.A."/>
            <person name="Thon M.R."/>
        </authorList>
    </citation>
    <scope>NUCLEOTIDE SEQUENCE</scope>
    <source>
        <strain evidence="6">MAFF235873</strain>
    </source>
</reference>
<dbReference type="EMBL" id="MU843100">
    <property type="protein sequence ID" value="KAK2021503.1"/>
    <property type="molecule type" value="Genomic_DNA"/>
</dbReference>
<dbReference type="InterPro" id="IPR027477">
    <property type="entry name" value="Succ_DH/fumarate_Rdtase_cat_sf"/>
</dbReference>
<proteinExistence type="predicted"/>
<dbReference type="Proteomes" id="UP001232148">
    <property type="component" value="Unassembled WGS sequence"/>
</dbReference>
<evidence type="ECO:0000256" key="1">
    <source>
        <dbReference type="ARBA" id="ARBA00001974"/>
    </source>
</evidence>
<keyword evidence="4" id="KW-0560">Oxidoreductase</keyword>
<evidence type="ECO:0000313" key="7">
    <source>
        <dbReference type="Proteomes" id="UP001232148"/>
    </source>
</evidence>
<dbReference type="SUPFAM" id="SSF51905">
    <property type="entry name" value="FAD/NAD(P)-binding domain"/>
    <property type="match status" value="1"/>
</dbReference>
<dbReference type="AlphaFoldDB" id="A0AAD9H3P0"/>
<dbReference type="InterPro" id="IPR036188">
    <property type="entry name" value="FAD/NAD-bd_sf"/>
</dbReference>
<evidence type="ECO:0000313" key="6">
    <source>
        <dbReference type="EMBL" id="KAK2021503.1"/>
    </source>
</evidence>
<accession>A0AAD9H3P0</accession>
<gene>
    <name evidence="6" type="ORF">LX32DRAFT_631569</name>
</gene>
<dbReference type="Pfam" id="PF00890">
    <property type="entry name" value="FAD_binding_2"/>
    <property type="match status" value="1"/>
</dbReference>
<dbReference type="GO" id="GO:0008202">
    <property type="term" value="P:steroid metabolic process"/>
    <property type="evidence" value="ECO:0007669"/>
    <property type="project" value="UniProtKB-ARBA"/>
</dbReference>
<evidence type="ECO:0000256" key="2">
    <source>
        <dbReference type="ARBA" id="ARBA00022630"/>
    </source>
</evidence>
<evidence type="ECO:0000256" key="4">
    <source>
        <dbReference type="ARBA" id="ARBA00023002"/>
    </source>
</evidence>
<dbReference type="PANTHER" id="PTHR43400:SF10">
    <property type="entry name" value="3-OXOSTEROID 1-DEHYDROGENASE"/>
    <property type="match status" value="1"/>
</dbReference>
<dbReference type="InterPro" id="IPR050315">
    <property type="entry name" value="FAD-oxidoreductase_2"/>
</dbReference>
<dbReference type="SUPFAM" id="SSF56425">
    <property type="entry name" value="Succinate dehydrogenase/fumarate reductase flavoprotein, catalytic domain"/>
    <property type="match status" value="1"/>
</dbReference>
<keyword evidence="2" id="KW-0285">Flavoprotein</keyword>
<evidence type="ECO:0000259" key="5">
    <source>
        <dbReference type="Pfam" id="PF00890"/>
    </source>
</evidence>
<protein>
    <submittedName>
        <fullName evidence="6">FAD binding domain-containing protein</fullName>
    </submittedName>
</protein>
<comment type="cofactor">
    <cofactor evidence="1">
        <name>FAD</name>
        <dbReference type="ChEBI" id="CHEBI:57692"/>
    </cofactor>
</comment>
<sequence>MDPYKVDVLVVGSGAAGLTAAFTATQLGLHTMLIEQTDKIGGTTAYSGGTIWIPENSVSKEAGVDDRYEDACQYLMESLTANGGAGPESSPERIKAFLKHGPVMVDLLRSSGFRWRPSPIPDYHPEVEGARGGGRTLDPRPFDAAVLKERAGDLRHPEFSAPAGYFHDFCILTQPRASLPDFFRANWMRFRAWLRSKVMEKPTYMGCSLIAQLLAICLRKETQFQIRLNTRLKELVVRDRRVCGALAESDNRPIEVSARYGVVLATGGFARSATVREQHLPHTRVEWTLTQPEGDVGAALEAGRKVDAATSLMGEAWWIPTMTDPGSGRLTTALFELCKPHCIVVNKQGRRIFSEADPYGDSGRALYELCSKGNAAWLILDSTHRMRYTLGSLGPGAEPTDALGKKHMYRADTVQGLAHQIDVEAEGLALTVAKWNAMCEQGVDEEFRKGQSKYHLFIGDRRAKQPNMGPVTKAPFYAIAVRPGDAGTKGGLLTDESARVLDTKLSPIAGLYAAGNSSASVMGATSLGAGVTLGPAMTFAYIAVLHMLGARSG</sequence>
<dbReference type="GO" id="GO:0016491">
    <property type="term" value="F:oxidoreductase activity"/>
    <property type="evidence" value="ECO:0007669"/>
    <property type="project" value="UniProtKB-KW"/>
</dbReference>
<comment type="caution">
    <text evidence="6">The sequence shown here is derived from an EMBL/GenBank/DDBJ whole genome shotgun (WGS) entry which is preliminary data.</text>
</comment>
<feature type="domain" description="FAD-dependent oxidoreductase 2 FAD-binding" evidence="5">
    <location>
        <begin position="7"/>
        <end position="533"/>
    </location>
</feature>
<keyword evidence="7" id="KW-1185">Reference proteome</keyword>
<keyword evidence="3" id="KW-0274">FAD</keyword>
<dbReference type="PANTHER" id="PTHR43400">
    <property type="entry name" value="FUMARATE REDUCTASE"/>
    <property type="match status" value="1"/>
</dbReference>
<name>A0AAD9H3P0_9PEZI</name>
<organism evidence="6 7">
    <name type="scientific">Colletotrichum zoysiae</name>
    <dbReference type="NCBI Taxonomy" id="1216348"/>
    <lineage>
        <taxon>Eukaryota</taxon>
        <taxon>Fungi</taxon>
        <taxon>Dikarya</taxon>
        <taxon>Ascomycota</taxon>
        <taxon>Pezizomycotina</taxon>
        <taxon>Sordariomycetes</taxon>
        <taxon>Hypocreomycetidae</taxon>
        <taxon>Glomerellales</taxon>
        <taxon>Glomerellaceae</taxon>
        <taxon>Colletotrichum</taxon>
        <taxon>Colletotrichum graminicola species complex</taxon>
    </lineage>
</organism>
<dbReference type="InterPro" id="IPR003953">
    <property type="entry name" value="FAD-dep_OxRdtase_2_FAD-bd"/>
</dbReference>